<protein>
    <submittedName>
        <fullName evidence="2">Uncharacterized protein</fullName>
    </submittedName>
</protein>
<dbReference type="AlphaFoldDB" id="A0AAF5PKE0"/>
<sequence>MTNDDKGLPKKSEEVQFRILDFLTLQFLELISDIVGKAISGKHYIDGVMMLKLQLNNVKKTA</sequence>
<name>A0AAF5PKE0_WUCBA</name>
<reference evidence="2" key="3">
    <citation type="submission" date="2024-02" db="UniProtKB">
        <authorList>
            <consortium name="WormBaseParasite"/>
        </authorList>
    </citation>
    <scope>IDENTIFICATION</scope>
    <source>
        <strain evidence="2">pt0022</strain>
    </source>
</reference>
<reference evidence="1" key="2">
    <citation type="journal article" date="2016" name="Mol. Ecol.">
        <title>Population genomics of the filarial nematode parasite Wuchereria bancrofti from mosquitoes.</title>
        <authorList>
            <person name="Small S.T."/>
            <person name="Reimer L.J."/>
            <person name="Tisch D.J."/>
            <person name="King C.L."/>
            <person name="Christensen B.M."/>
            <person name="Siba P.M."/>
            <person name="Kazura J.W."/>
            <person name="Serre D."/>
            <person name="Zimmerman P.A."/>
        </authorList>
    </citation>
    <scope>NUCLEOTIDE SEQUENCE</scope>
    <source>
        <strain evidence="1">pt0022</strain>
    </source>
</reference>
<reference evidence="1" key="1">
    <citation type="submission" date="2015-03" db="EMBL/GenBank/DDBJ databases">
        <title>Wuchereria bancrofti Genome Sequencing Papua New Guinea Strain.</title>
        <authorList>
            <person name="Small S.T."/>
            <person name="Serre D."/>
            <person name="Zimmerman P.A."/>
        </authorList>
    </citation>
    <scope>NUCLEOTIDE SEQUENCE [LARGE SCALE GENOMIC DNA]</scope>
    <source>
        <strain evidence="1">pt0022</strain>
    </source>
</reference>
<proteinExistence type="predicted"/>
<accession>A0AAF5PKE0</accession>
<evidence type="ECO:0000313" key="1">
    <source>
        <dbReference type="Proteomes" id="UP000093561"/>
    </source>
</evidence>
<organism evidence="1 2">
    <name type="scientific">Wuchereria bancrofti</name>
    <dbReference type="NCBI Taxonomy" id="6293"/>
    <lineage>
        <taxon>Eukaryota</taxon>
        <taxon>Metazoa</taxon>
        <taxon>Ecdysozoa</taxon>
        <taxon>Nematoda</taxon>
        <taxon>Chromadorea</taxon>
        <taxon>Rhabditida</taxon>
        <taxon>Spirurina</taxon>
        <taxon>Spiruromorpha</taxon>
        <taxon>Filarioidea</taxon>
        <taxon>Onchocercidae</taxon>
        <taxon>Wuchereria</taxon>
    </lineage>
</organism>
<dbReference type="WBParaSite" id="mrna-Wban_01972">
    <property type="protein sequence ID" value="mrna-Wban_01972"/>
    <property type="gene ID" value="Wban_01972"/>
</dbReference>
<evidence type="ECO:0000313" key="2">
    <source>
        <dbReference type="WBParaSite" id="mrna-Wban_01972"/>
    </source>
</evidence>
<dbReference type="Proteomes" id="UP000093561">
    <property type="component" value="Unassembled WGS sequence"/>
</dbReference>